<reference evidence="5" key="2">
    <citation type="submission" date="2020-11" db="EMBL/GenBank/DDBJ databases">
        <authorList>
            <person name="McCartney M.A."/>
            <person name="Auch B."/>
            <person name="Kono T."/>
            <person name="Mallez S."/>
            <person name="Becker A."/>
            <person name="Gohl D.M."/>
            <person name="Silverstein K.A.T."/>
            <person name="Koren S."/>
            <person name="Bechman K.B."/>
            <person name="Herman A."/>
            <person name="Abrahante J.E."/>
            <person name="Garbe J."/>
        </authorList>
    </citation>
    <scope>NUCLEOTIDE SEQUENCE</scope>
    <source>
        <strain evidence="5">Duluth1</strain>
        <tissue evidence="5">Whole animal</tissue>
    </source>
</reference>
<evidence type="ECO:0000256" key="4">
    <source>
        <dbReference type="PROSITE-ProRule" id="PRU00339"/>
    </source>
</evidence>
<name>A0A9D4H2E7_DREPO</name>
<dbReference type="PROSITE" id="PS50005">
    <property type="entry name" value="TPR"/>
    <property type="match status" value="1"/>
</dbReference>
<dbReference type="SUPFAM" id="SSF48452">
    <property type="entry name" value="TPR-like"/>
    <property type="match status" value="1"/>
</dbReference>
<dbReference type="SMART" id="SM00028">
    <property type="entry name" value="TPR"/>
    <property type="match status" value="3"/>
</dbReference>
<proteinExistence type="inferred from homology"/>
<dbReference type="PANTHER" id="PTHR21405:SF0">
    <property type="entry name" value="TETRATRICOPEPTIDE REPEAT PROTEIN 36"/>
    <property type="match status" value="1"/>
</dbReference>
<dbReference type="OrthoDB" id="539634at2759"/>
<reference evidence="5" key="1">
    <citation type="journal article" date="2019" name="bioRxiv">
        <title>The Genome of the Zebra Mussel, Dreissena polymorpha: A Resource for Invasive Species Research.</title>
        <authorList>
            <person name="McCartney M.A."/>
            <person name="Auch B."/>
            <person name="Kono T."/>
            <person name="Mallez S."/>
            <person name="Zhang Y."/>
            <person name="Obille A."/>
            <person name="Becker A."/>
            <person name="Abrahante J.E."/>
            <person name="Garbe J."/>
            <person name="Badalamenti J.P."/>
            <person name="Herman A."/>
            <person name="Mangelson H."/>
            <person name="Liachko I."/>
            <person name="Sullivan S."/>
            <person name="Sone E.D."/>
            <person name="Koren S."/>
            <person name="Silverstein K.A.T."/>
            <person name="Beckman K.B."/>
            <person name="Gohl D.M."/>
        </authorList>
    </citation>
    <scope>NUCLEOTIDE SEQUENCE</scope>
    <source>
        <strain evidence="5">Duluth1</strain>
        <tissue evidence="5">Whole animal</tissue>
    </source>
</reference>
<dbReference type="Gene3D" id="1.25.40.10">
    <property type="entry name" value="Tetratricopeptide repeat domain"/>
    <property type="match status" value="1"/>
</dbReference>
<dbReference type="Proteomes" id="UP000828390">
    <property type="component" value="Unassembled WGS sequence"/>
</dbReference>
<evidence type="ECO:0000256" key="2">
    <source>
        <dbReference type="ARBA" id="ARBA00022737"/>
    </source>
</evidence>
<feature type="repeat" description="TPR" evidence="4">
    <location>
        <begin position="48"/>
        <end position="81"/>
    </location>
</feature>
<dbReference type="PANTHER" id="PTHR21405">
    <property type="entry name" value="CDNA SEQUENCE BC021608"/>
    <property type="match status" value="1"/>
</dbReference>
<evidence type="ECO:0000313" key="6">
    <source>
        <dbReference type="Proteomes" id="UP000828390"/>
    </source>
</evidence>
<comment type="caution">
    <text evidence="5">The sequence shown here is derived from an EMBL/GenBank/DDBJ whole genome shotgun (WGS) entry which is preliminary data.</text>
</comment>
<keyword evidence="3 4" id="KW-0802">TPR repeat</keyword>
<keyword evidence="6" id="KW-1185">Reference proteome</keyword>
<evidence type="ECO:0000256" key="1">
    <source>
        <dbReference type="ARBA" id="ARBA00006995"/>
    </source>
</evidence>
<dbReference type="AlphaFoldDB" id="A0A9D4H2E7"/>
<gene>
    <name evidence="5" type="ORF">DPMN_129314</name>
</gene>
<dbReference type="InterPro" id="IPR011990">
    <property type="entry name" value="TPR-like_helical_dom_sf"/>
</dbReference>
<evidence type="ECO:0000313" key="5">
    <source>
        <dbReference type="EMBL" id="KAH3827378.1"/>
    </source>
</evidence>
<comment type="similarity">
    <text evidence="1">Belongs to the TTC36 family.</text>
</comment>
<dbReference type="GO" id="GO:0006570">
    <property type="term" value="P:tyrosine metabolic process"/>
    <property type="evidence" value="ECO:0007669"/>
    <property type="project" value="TreeGrafter"/>
</dbReference>
<keyword evidence="2" id="KW-0677">Repeat</keyword>
<evidence type="ECO:0008006" key="7">
    <source>
        <dbReference type="Google" id="ProtNLM"/>
    </source>
</evidence>
<dbReference type="EMBL" id="JAIWYP010000005">
    <property type="protein sequence ID" value="KAH3827378.1"/>
    <property type="molecule type" value="Genomic_DNA"/>
</dbReference>
<dbReference type="InterPro" id="IPR019734">
    <property type="entry name" value="TPR_rpt"/>
</dbReference>
<protein>
    <recommendedName>
        <fullName evidence="7">Tetratricopeptide repeat protein 36</fullName>
    </recommendedName>
</protein>
<evidence type="ECO:0000256" key="3">
    <source>
        <dbReference type="ARBA" id="ARBA00022803"/>
    </source>
</evidence>
<accession>A0A9D4H2E7</accession>
<dbReference type="FunFam" id="1.25.40.10:FF:000213">
    <property type="entry name" value="Tetratricopeptide repeat domain 36"/>
    <property type="match status" value="1"/>
</dbReference>
<sequence>MDPKITSHDKAVLTRIFNPNLPYGDTYEEEENVGEHFEEVETDDIKEAKRLELEGVKAAEAGQVDKALELFSQAITVAPEHPSSYNNRAQALRLKGDIPGALTDLDKALELSKGQGKVACQAYTQRGLINRLQEKDNEAKCDLTHAAHLGGQFAKQLLVSMNPYAALCNQMLADVIGKLRTGEEME</sequence>
<organism evidence="5 6">
    <name type="scientific">Dreissena polymorpha</name>
    <name type="common">Zebra mussel</name>
    <name type="synonym">Mytilus polymorpha</name>
    <dbReference type="NCBI Taxonomy" id="45954"/>
    <lineage>
        <taxon>Eukaryota</taxon>
        <taxon>Metazoa</taxon>
        <taxon>Spiralia</taxon>
        <taxon>Lophotrochozoa</taxon>
        <taxon>Mollusca</taxon>
        <taxon>Bivalvia</taxon>
        <taxon>Autobranchia</taxon>
        <taxon>Heteroconchia</taxon>
        <taxon>Euheterodonta</taxon>
        <taxon>Imparidentia</taxon>
        <taxon>Neoheterodontei</taxon>
        <taxon>Myida</taxon>
        <taxon>Dreissenoidea</taxon>
        <taxon>Dreissenidae</taxon>
        <taxon>Dreissena</taxon>
    </lineage>
</organism>
<dbReference type="InterPro" id="IPR038906">
    <property type="entry name" value="TTC36"/>
</dbReference>